<proteinExistence type="predicted"/>
<sequence>MTENVETRLREALRTEADTIAVTADPWPRFTRTEAGHRRARRIRTGAIAAFLAAAVAIQTNLIPLPGWVPGIAVASSPSPLADGPARGALAADRAWTDGLLRQVADLQNPGEWWRVTDRNNIRIVYADDIPGRRIALLFVPLRMGLFTDATLVWFSGPPGAEPEQMQQGGNEPADTPVAIWMESDPTNGGAAVVIGPAGSSVTINGFSGYSSTGVVESHQLSSSVGTGIGVTSLPPTDLIGGPALTARVTNGDTLIYEGPVYGGWSGSDTDRQEPTDEMLTAAVRDTRGAVIDRDVLTRFIDHALRDSRLSAQGVTIRVRWCGTVNDKPATLFTIQPTDGGVIAYAMHGDLTSWRTDLRLLLPADGAEQRPIAWRMRAEGGDTRTDRVNLVAPPGAVTAAITAGDGTRTPVALDPSGFGSTTIPPSMPATVTASTADGTPFISTPVPAFETNSGGLPGTSRNTRITD</sequence>
<evidence type="ECO:0008006" key="5">
    <source>
        <dbReference type="Google" id="ProtNLM"/>
    </source>
</evidence>
<keyword evidence="4" id="KW-1185">Reference proteome</keyword>
<dbReference type="EMBL" id="BOPA01000016">
    <property type="protein sequence ID" value="GIJ15552.1"/>
    <property type="molecule type" value="Genomic_DNA"/>
</dbReference>
<evidence type="ECO:0000313" key="4">
    <source>
        <dbReference type="Proteomes" id="UP000647860"/>
    </source>
</evidence>
<keyword evidence="2" id="KW-1133">Transmembrane helix</keyword>
<reference evidence="3 4" key="1">
    <citation type="submission" date="2021-01" db="EMBL/GenBank/DDBJ databases">
        <title>Whole genome shotgun sequence of Verrucosispora gifhornensis NBRC 16317.</title>
        <authorList>
            <person name="Komaki H."/>
            <person name="Tamura T."/>
        </authorList>
    </citation>
    <scope>NUCLEOTIDE SEQUENCE [LARGE SCALE GENOMIC DNA]</scope>
    <source>
        <strain evidence="3 4">NBRC 16317</strain>
    </source>
</reference>
<evidence type="ECO:0000313" key="3">
    <source>
        <dbReference type="EMBL" id="GIJ15552.1"/>
    </source>
</evidence>
<keyword evidence="2" id="KW-0472">Membrane</keyword>
<comment type="caution">
    <text evidence="3">The sequence shown here is derived from an EMBL/GenBank/DDBJ whole genome shotgun (WGS) entry which is preliminary data.</text>
</comment>
<protein>
    <recommendedName>
        <fullName evidence="5">DUF4179 domain-containing protein</fullName>
    </recommendedName>
</protein>
<dbReference type="Proteomes" id="UP000647860">
    <property type="component" value="Unassembled WGS sequence"/>
</dbReference>
<feature type="compositionally biased region" description="Polar residues" evidence="1">
    <location>
        <begin position="450"/>
        <end position="467"/>
    </location>
</feature>
<dbReference type="RefSeq" id="WP_204290957.1">
    <property type="nucleotide sequence ID" value="NZ_BAAAGZ010000005.1"/>
</dbReference>
<evidence type="ECO:0000256" key="1">
    <source>
        <dbReference type="SAM" id="MobiDB-lite"/>
    </source>
</evidence>
<feature type="transmembrane region" description="Helical" evidence="2">
    <location>
        <begin position="47"/>
        <end position="69"/>
    </location>
</feature>
<accession>A0ABQ4ICA9</accession>
<name>A0ABQ4ICA9_9ACTN</name>
<keyword evidence="2" id="KW-0812">Transmembrane</keyword>
<evidence type="ECO:0000256" key="2">
    <source>
        <dbReference type="SAM" id="Phobius"/>
    </source>
</evidence>
<organism evidence="3 4">
    <name type="scientific">Micromonospora gifhornensis</name>
    <dbReference type="NCBI Taxonomy" id="84594"/>
    <lineage>
        <taxon>Bacteria</taxon>
        <taxon>Bacillati</taxon>
        <taxon>Actinomycetota</taxon>
        <taxon>Actinomycetes</taxon>
        <taxon>Micromonosporales</taxon>
        <taxon>Micromonosporaceae</taxon>
        <taxon>Micromonospora</taxon>
    </lineage>
</organism>
<gene>
    <name evidence="3" type="ORF">Vgi01_22360</name>
</gene>
<feature type="region of interest" description="Disordered" evidence="1">
    <location>
        <begin position="444"/>
        <end position="467"/>
    </location>
</feature>